<gene>
    <name evidence="2" type="ORF">HDF16_005097</name>
</gene>
<proteinExistence type="predicted"/>
<name>A0A7W8E670_9BACT</name>
<protein>
    <submittedName>
        <fullName evidence="2">Uncharacterized protein</fullName>
    </submittedName>
</protein>
<evidence type="ECO:0000313" key="2">
    <source>
        <dbReference type="EMBL" id="MBB5060361.1"/>
    </source>
</evidence>
<keyword evidence="3" id="KW-1185">Reference proteome</keyword>
<sequence length="455" mass="49273">MPINRVETIALIVGIRLSFGMVLGIFIWPCAHCQSLSITIPIGTPLPIKAVSPSAMRIGEQVRAELMYPVYVNDELVLPENTPLNGTITALDADRSRRIHARLRGDSTPFHTPVVRFDQLVAVDGSIIAVTTYAATNGAKIYRVVPTPPRTGSFLSRQLSDPKQVSKSFIATFTEPDKEDRFKQFIYSQIPWHPERIERETAWTVETSAPLIIPTQPQTQSSDEAGIVTGRPPIPTEITAGKHEPTWLIRAYLSDDISSLTSKSGQAISARVAEPILDSEGSVVVPQGSVILGAVTQAKPARSWGRAGVLRFRFHQLEIHGQTPLNVDAVVNGIDSSQSSAMIMNSEGEVKPKPQNKVVIPIILAALASRPFDGDGGALVKNGAASGGLGLIGFIVGTAAGQRNIAAGIGYYSAAVSIYERIIRRGKEVTFPHNTRLEFQTTVRLSSPMIHDRLP</sequence>
<organism evidence="2 3">
    <name type="scientific">Granulicella aggregans</name>
    <dbReference type="NCBI Taxonomy" id="474949"/>
    <lineage>
        <taxon>Bacteria</taxon>
        <taxon>Pseudomonadati</taxon>
        <taxon>Acidobacteriota</taxon>
        <taxon>Terriglobia</taxon>
        <taxon>Terriglobales</taxon>
        <taxon>Acidobacteriaceae</taxon>
        <taxon>Granulicella</taxon>
    </lineage>
</organism>
<dbReference type="RefSeq" id="WP_184222592.1">
    <property type="nucleotide sequence ID" value="NZ_JACHIP010000012.1"/>
</dbReference>
<feature type="transmembrane region" description="Helical" evidence="1">
    <location>
        <begin position="9"/>
        <end position="28"/>
    </location>
</feature>
<evidence type="ECO:0000313" key="3">
    <source>
        <dbReference type="Proteomes" id="UP000540989"/>
    </source>
</evidence>
<keyword evidence="1" id="KW-1133">Transmembrane helix</keyword>
<dbReference type="EMBL" id="JACHIP010000012">
    <property type="protein sequence ID" value="MBB5060361.1"/>
    <property type="molecule type" value="Genomic_DNA"/>
</dbReference>
<comment type="caution">
    <text evidence="2">The sequence shown here is derived from an EMBL/GenBank/DDBJ whole genome shotgun (WGS) entry which is preliminary data.</text>
</comment>
<reference evidence="2 3" key="1">
    <citation type="submission" date="2020-08" db="EMBL/GenBank/DDBJ databases">
        <title>Genomic Encyclopedia of Type Strains, Phase IV (KMG-V): Genome sequencing to study the core and pangenomes of soil and plant-associated prokaryotes.</title>
        <authorList>
            <person name="Whitman W."/>
        </authorList>
    </citation>
    <scope>NUCLEOTIDE SEQUENCE [LARGE SCALE GENOMIC DNA]</scope>
    <source>
        <strain evidence="2 3">M8UP14</strain>
    </source>
</reference>
<accession>A0A7W8E670</accession>
<dbReference type="AlphaFoldDB" id="A0A7W8E670"/>
<keyword evidence="1" id="KW-0472">Membrane</keyword>
<evidence type="ECO:0000256" key="1">
    <source>
        <dbReference type="SAM" id="Phobius"/>
    </source>
</evidence>
<keyword evidence="1" id="KW-0812">Transmembrane</keyword>
<dbReference type="Proteomes" id="UP000540989">
    <property type="component" value="Unassembled WGS sequence"/>
</dbReference>